<dbReference type="PROSITE" id="PS00092">
    <property type="entry name" value="N6_MTASE"/>
    <property type="match status" value="1"/>
</dbReference>
<dbReference type="Proteomes" id="UP000238415">
    <property type="component" value="Unassembled WGS sequence"/>
</dbReference>
<dbReference type="SUPFAM" id="SSF53335">
    <property type="entry name" value="S-adenosyl-L-methionine-dependent methyltransferases"/>
    <property type="match status" value="1"/>
</dbReference>
<accession>A0A2T0AKR9</accession>
<protein>
    <submittedName>
        <fullName evidence="4">Ribosomal RNA small subunit methyltransferase D</fullName>
        <ecNumber evidence="4">2.1.1.171</ecNumber>
    </submittedName>
</protein>
<dbReference type="NCBIfam" id="TIGR00095">
    <property type="entry name" value="16S rRNA (guanine(966)-N(2))-methyltransferase RsmD"/>
    <property type="match status" value="1"/>
</dbReference>
<name>A0A2T0AKR9_9FIRM</name>
<dbReference type="OrthoDB" id="9803017at2"/>
<evidence type="ECO:0000256" key="1">
    <source>
        <dbReference type="ARBA" id="ARBA00022603"/>
    </source>
</evidence>
<evidence type="ECO:0000256" key="2">
    <source>
        <dbReference type="ARBA" id="ARBA00022679"/>
    </source>
</evidence>
<dbReference type="PANTHER" id="PTHR43542:SF1">
    <property type="entry name" value="METHYLTRANSFERASE"/>
    <property type="match status" value="1"/>
</dbReference>
<dbReference type="EMBL" id="PVXM01000057">
    <property type="protein sequence ID" value="PRR69167.1"/>
    <property type="molecule type" value="Genomic_DNA"/>
</dbReference>
<gene>
    <name evidence="4" type="primary">rsmD</name>
    <name evidence="4" type="ORF">MOHU_24700</name>
</gene>
<keyword evidence="2 4" id="KW-0808">Transferase</keyword>
<keyword evidence="1 4" id="KW-0489">Methyltransferase</keyword>
<dbReference type="AlphaFoldDB" id="A0A2T0AKR9"/>
<dbReference type="InterPro" id="IPR002052">
    <property type="entry name" value="DNA_methylase_N6_adenine_CS"/>
</dbReference>
<dbReference type="Pfam" id="PF03602">
    <property type="entry name" value="Cons_hypoth95"/>
    <property type="match status" value="1"/>
</dbReference>
<keyword evidence="5" id="KW-1185">Reference proteome</keyword>
<dbReference type="Gene3D" id="3.40.50.150">
    <property type="entry name" value="Vaccinia Virus protein VP39"/>
    <property type="match status" value="1"/>
</dbReference>
<dbReference type="InterPro" id="IPR004398">
    <property type="entry name" value="RNA_MeTrfase_RsmD"/>
</dbReference>
<organism evidence="4 5">
    <name type="scientific">Neomoorella humiferrea</name>
    <dbReference type="NCBI Taxonomy" id="676965"/>
    <lineage>
        <taxon>Bacteria</taxon>
        <taxon>Bacillati</taxon>
        <taxon>Bacillota</taxon>
        <taxon>Clostridia</taxon>
        <taxon>Neomoorellales</taxon>
        <taxon>Neomoorellaceae</taxon>
        <taxon>Neomoorella</taxon>
    </lineage>
</organism>
<reference evidence="4 5" key="1">
    <citation type="submission" date="2018-03" db="EMBL/GenBank/DDBJ databases">
        <title>Genome sequence of Moorella humiferrea DSM 23265.</title>
        <authorList>
            <person name="Poehlein A."/>
            <person name="Daniel R."/>
        </authorList>
    </citation>
    <scope>NUCLEOTIDE SEQUENCE [LARGE SCALE GENOMIC DNA]</scope>
    <source>
        <strain evidence="4 5">DSM 23265</strain>
    </source>
</reference>
<proteinExistence type="predicted"/>
<comment type="caution">
    <text evidence="4">The sequence shown here is derived from an EMBL/GenBank/DDBJ whole genome shotgun (WGS) entry which is preliminary data.</text>
</comment>
<dbReference type="CDD" id="cd02440">
    <property type="entry name" value="AdoMet_MTases"/>
    <property type="match status" value="1"/>
</dbReference>
<dbReference type="GO" id="GO:0003676">
    <property type="term" value="F:nucleic acid binding"/>
    <property type="evidence" value="ECO:0007669"/>
    <property type="project" value="InterPro"/>
</dbReference>
<evidence type="ECO:0000256" key="3">
    <source>
        <dbReference type="SAM" id="MobiDB-lite"/>
    </source>
</evidence>
<dbReference type="GO" id="GO:0052913">
    <property type="term" value="F:16S rRNA (guanine(966)-N(2))-methyltransferase activity"/>
    <property type="evidence" value="ECO:0007669"/>
    <property type="project" value="UniProtKB-EC"/>
</dbReference>
<sequence>MLRIIAGQARGQRLRTPKGSGTRPTSERVREALFNILGPRVIEALFLDLFAGSGAVGLEALSRGAKEAFFIEHDRRALSCLKANLQATGFNDRAHILAMDVRRALAELRRRDLVFDLIFVDPPYRMGWGDIILPAIVPLVLPAGLVIMETAAVEAVPENADMKLTCRRIYGDTALNFYQRVGGLADGVSEPD</sequence>
<dbReference type="RefSeq" id="WP_106006385.1">
    <property type="nucleotide sequence ID" value="NZ_CP136419.1"/>
</dbReference>
<evidence type="ECO:0000313" key="5">
    <source>
        <dbReference type="Proteomes" id="UP000238415"/>
    </source>
</evidence>
<dbReference type="InterPro" id="IPR029063">
    <property type="entry name" value="SAM-dependent_MTases_sf"/>
</dbReference>
<dbReference type="PANTHER" id="PTHR43542">
    <property type="entry name" value="METHYLTRANSFERASE"/>
    <property type="match status" value="1"/>
</dbReference>
<dbReference type="PIRSF" id="PIRSF004553">
    <property type="entry name" value="CHP00095"/>
    <property type="match status" value="1"/>
</dbReference>
<dbReference type="EC" id="2.1.1.171" evidence="4"/>
<feature type="region of interest" description="Disordered" evidence="3">
    <location>
        <begin position="6"/>
        <end position="25"/>
    </location>
</feature>
<evidence type="ECO:0000313" key="4">
    <source>
        <dbReference type="EMBL" id="PRR69167.1"/>
    </source>
</evidence>